<dbReference type="Proteomes" id="UP001479436">
    <property type="component" value="Unassembled WGS sequence"/>
</dbReference>
<evidence type="ECO:0000313" key="2">
    <source>
        <dbReference type="Proteomes" id="UP001479436"/>
    </source>
</evidence>
<accession>A0ABR2WIJ4</accession>
<keyword evidence="2" id="KW-1185">Reference proteome</keyword>
<proteinExistence type="predicted"/>
<gene>
    <name evidence="1" type="ORF">K7432_013841</name>
</gene>
<dbReference type="EMBL" id="JASJQH010001436">
    <property type="protein sequence ID" value="KAK9761331.1"/>
    <property type="molecule type" value="Genomic_DNA"/>
</dbReference>
<organism evidence="1 2">
    <name type="scientific">Basidiobolus ranarum</name>
    <dbReference type="NCBI Taxonomy" id="34480"/>
    <lineage>
        <taxon>Eukaryota</taxon>
        <taxon>Fungi</taxon>
        <taxon>Fungi incertae sedis</taxon>
        <taxon>Zoopagomycota</taxon>
        <taxon>Entomophthoromycotina</taxon>
        <taxon>Basidiobolomycetes</taxon>
        <taxon>Basidiobolales</taxon>
        <taxon>Basidiobolaceae</taxon>
        <taxon>Basidiobolus</taxon>
    </lineage>
</organism>
<evidence type="ECO:0000313" key="1">
    <source>
        <dbReference type="EMBL" id="KAK9761331.1"/>
    </source>
</evidence>
<sequence length="80" mass="8777">MPDPTIVLDTGKRACSPASCLSMSEVVTTTNRPSQMILQLDPNTCWDAITVIRNLNRADPFAQDSAPKSRFKLLRPGFLG</sequence>
<protein>
    <submittedName>
        <fullName evidence="1">Uncharacterized protein</fullName>
    </submittedName>
</protein>
<reference evidence="1 2" key="1">
    <citation type="submission" date="2023-04" db="EMBL/GenBank/DDBJ databases">
        <title>Genome of Basidiobolus ranarum AG-B5.</title>
        <authorList>
            <person name="Stajich J.E."/>
            <person name="Carter-House D."/>
            <person name="Gryganskyi A."/>
        </authorList>
    </citation>
    <scope>NUCLEOTIDE SEQUENCE [LARGE SCALE GENOMIC DNA]</scope>
    <source>
        <strain evidence="1 2">AG-B5</strain>
    </source>
</reference>
<name>A0ABR2WIJ4_9FUNG</name>
<comment type="caution">
    <text evidence="1">The sequence shown here is derived from an EMBL/GenBank/DDBJ whole genome shotgun (WGS) entry which is preliminary data.</text>
</comment>